<dbReference type="InterPro" id="IPR000620">
    <property type="entry name" value="EamA_dom"/>
</dbReference>
<evidence type="ECO:0000256" key="2">
    <source>
        <dbReference type="ARBA" id="ARBA00009853"/>
    </source>
</evidence>
<sequence length="282" mass="29106">MSRPVVQAILGIALLSAMDAIIKGAVARLPVLEIAFLRYLVGTAVMIVLLAIERPGWPSREAIVANGLRAVIVVITATSFFYALGQLPLAEVLILSFISPAVTVVFASLILGERIGPRVLASLAAGFAGVALIVWGGLSGGAGDRTSSLLGVAAVLVSAVGYSASNVLLRARAQRDPLVTIVAIQNIGPALILVGPAGWVWLPPSGSLWPALIAIGALGVAGHLLLARAYAAAEAARLAALDYTALIWAVLFGLVVFGEVPTLWAWCGAILIVGSAWTIARR</sequence>
<dbReference type="AlphaFoldDB" id="A0A4R7BWX2"/>
<evidence type="ECO:0000256" key="5">
    <source>
        <dbReference type="ARBA" id="ARBA00023136"/>
    </source>
</evidence>
<dbReference type="Pfam" id="PF00892">
    <property type="entry name" value="EamA"/>
    <property type="match status" value="2"/>
</dbReference>
<dbReference type="PANTHER" id="PTHR22911">
    <property type="entry name" value="ACYL-MALONYL CONDENSING ENZYME-RELATED"/>
    <property type="match status" value="1"/>
</dbReference>
<evidence type="ECO:0000256" key="6">
    <source>
        <dbReference type="SAM" id="Phobius"/>
    </source>
</evidence>
<name>A0A4R7BWX2_9HYPH</name>
<reference evidence="8 9" key="1">
    <citation type="submission" date="2019-03" db="EMBL/GenBank/DDBJ databases">
        <title>Genomic Encyclopedia of Type Strains, Phase IV (KMG-IV): sequencing the most valuable type-strain genomes for metagenomic binning, comparative biology and taxonomic classification.</title>
        <authorList>
            <person name="Goeker M."/>
        </authorList>
    </citation>
    <scope>NUCLEOTIDE SEQUENCE [LARGE SCALE GENOMIC DNA]</scope>
    <source>
        <strain evidence="8 9">DSM 25903</strain>
    </source>
</reference>
<dbReference type="PANTHER" id="PTHR22911:SF6">
    <property type="entry name" value="SOLUTE CARRIER FAMILY 35 MEMBER G1"/>
    <property type="match status" value="1"/>
</dbReference>
<evidence type="ECO:0000256" key="3">
    <source>
        <dbReference type="ARBA" id="ARBA00022692"/>
    </source>
</evidence>
<dbReference type="InterPro" id="IPR037185">
    <property type="entry name" value="EmrE-like"/>
</dbReference>
<organism evidence="8 9">
    <name type="scientific">Enterovirga rhinocerotis</name>
    <dbReference type="NCBI Taxonomy" id="1339210"/>
    <lineage>
        <taxon>Bacteria</taxon>
        <taxon>Pseudomonadati</taxon>
        <taxon>Pseudomonadota</taxon>
        <taxon>Alphaproteobacteria</taxon>
        <taxon>Hyphomicrobiales</taxon>
        <taxon>Methylobacteriaceae</taxon>
        <taxon>Enterovirga</taxon>
    </lineage>
</organism>
<feature type="transmembrane region" description="Helical" evidence="6">
    <location>
        <begin position="181"/>
        <end position="202"/>
    </location>
</feature>
<feature type="transmembrane region" description="Helical" evidence="6">
    <location>
        <begin position="150"/>
        <end position="169"/>
    </location>
</feature>
<comment type="similarity">
    <text evidence="2">Belongs to the drug/metabolite transporter (DMT) superfamily. 10 TMS drug/metabolite exporter (DME) (TC 2.A.7.3) family.</text>
</comment>
<dbReference type="Proteomes" id="UP000295122">
    <property type="component" value="Unassembled WGS sequence"/>
</dbReference>
<feature type="transmembrane region" description="Helical" evidence="6">
    <location>
        <begin position="263"/>
        <end position="280"/>
    </location>
</feature>
<feature type="transmembrane region" description="Helical" evidence="6">
    <location>
        <begin position="208"/>
        <end position="226"/>
    </location>
</feature>
<dbReference type="RefSeq" id="WP_245513140.1">
    <property type="nucleotide sequence ID" value="NZ_SNZR01000013.1"/>
</dbReference>
<feature type="transmembrane region" description="Helical" evidence="6">
    <location>
        <begin position="34"/>
        <end position="52"/>
    </location>
</feature>
<keyword evidence="4 6" id="KW-1133">Transmembrane helix</keyword>
<feature type="domain" description="EamA" evidence="7">
    <location>
        <begin position="7"/>
        <end position="134"/>
    </location>
</feature>
<comment type="caution">
    <text evidence="8">The sequence shown here is derived from an EMBL/GenBank/DDBJ whole genome shotgun (WGS) entry which is preliminary data.</text>
</comment>
<accession>A0A4R7BWX2</accession>
<proteinExistence type="inferred from homology"/>
<keyword evidence="5 6" id="KW-0472">Membrane</keyword>
<feature type="transmembrane region" description="Helical" evidence="6">
    <location>
        <begin position="238"/>
        <end position="257"/>
    </location>
</feature>
<evidence type="ECO:0000259" key="7">
    <source>
        <dbReference type="Pfam" id="PF00892"/>
    </source>
</evidence>
<feature type="transmembrane region" description="Helical" evidence="6">
    <location>
        <begin position="64"/>
        <end position="84"/>
    </location>
</feature>
<dbReference type="SUPFAM" id="SSF103481">
    <property type="entry name" value="Multidrug resistance efflux transporter EmrE"/>
    <property type="match status" value="2"/>
</dbReference>
<dbReference type="GO" id="GO:0016020">
    <property type="term" value="C:membrane"/>
    <property type="evidence" value="ECO:0007669"/>
    <property type="project" value="UniProtKB-SubCell"/>
</dbReference>
<feature type="domain" description="EamA" evidence="7">
    <location>
        <begin position="150"/>
        <end position="279"/>
    </location>
</feature>
<keyword evidence="9" id="KW-1185">Reference proteome</keyword>
<evidence type="ECO:0000313" key="8">
    <source>
        <dbReference type="EMBL" id="TDR89692.1"/>
    </source>
</evidence>
<dbReference type="EMBL" id="SNZR01000013">
    <property type="protein sequence ID" value="TDR89692.1"/>
    <property type="molecule type" value="Genomic_DNA"/>
</dbReference>
<keyword evidence="3 6" id="KW-0812">Transmembrane</keyword>
<gene>
    <name evidence="8" type="ORF">EV668_2527</name>
</gene>
<feature type="transmembrane region" description="Helical" evidence="6">
    <location>
        <begin position="119"/>
        <end position="138"/>
    </location>
</feature>
<feature type="transmembrane region" description="Helical" evidence="6">
    <location>
        <begin position="90"/>
        <end position="112"/>
    </location>
</feature>
<evidence type="ECO:0000313" key="9">
    <source>
        <dbReference type="Proteomes" id="UP000295122"/>
    </source>
</evidence>
<evidence type="ECO:0000256" key="4">
    <source>
        <dbReference type="ARBA" id="ARBA00022989"/>
    </source>
</evidence>
<protein>
    <submittedName>
        <fullName evidence="8">S-adenosylmethionine uptake transporter</fullName>
    </submittedName>
</protein>
<comment type="subcellular location">
    <subcellularLocation>
        <location evidence="1">Membrane</location>
        <topology evidence="1">Multi-pass membrane protein</topology>
    </subcellularLocation>
</comment>
<evidence type="ECO:0000256" key="1">
    <source>
        <dbReference type="ARBA" id="ARBA00004141"/>
    </source>
</evidence>